<dbReference type="SUPFAM" id="SSF52540">
    <property type="entry name" value="P-loop containing nucleoside triphosphate hydrolases"/>
    <property type="match status" value="1"/>
</dbReference>
<dbReference type="PROSITE" id="PS50893">
    <property type="entry name" value="ABC_TRANSPORTER_2"/>
    <property type="match status" value="1"/>
</dbReference>
<dbReference type="PANTHER" id="PTHR42711:SF10">
    <property type="entry name" value="ABC TRANSPORTER ATP-BINDING PROTEIN"/>
    <property type="match status" value="1"/>
</dbReference>
<dbReference type="RefSeq" id="WP_092368075.1">
    <property type="nucleotide sequence ID" value="NZ_BMGV01000008.1"/>
</dbReference>
<evidence type="ECO:0000256" key="2">
    <source>
        <dbReference type="ARBA" id="ARBA00022741"/>
    </source>
</evidence>
<name>A0A1H7C9U5_9RHOB</name>
<organism evidence="5 6">
    <name type="scientific">Cribrihabitans marinus</name>
    <dbReference type="NCBI Taxonomy" id="1227549"/>
    <lineage>
        <taxon>Bacteria</taxon>
        <taxon>Pseudomonadati</taxon>
        <taxon>Pseudomonadota</taxon>
        <taxon>Alphaproteobacteria</taxon>
        <taxon>Rhodobacterales</taxon>
        <taxon>Paracoccaceae</taxon>
        <taxon>Cribrihabitans</taxon>
    </lineage>
</organism>
<protein>
    <submittedName>
        <fullName evidence="5">ABC-2 type transport system ATP-binding protein</fullName>
    </submittedName>
</protein>
<dbReference type="GO" id="GO:0016887">
    <property type="term" value="F:ATP hydrolysis activity"/>
    <property type="evidence" value="ECO:0007669"/>
    <property type="project" value="InterPro"/>
</dbReference>
<evidence type="ECO:0000256" key="1">
    <source>
        <dbReference type="ARBA" id="ARBA00022448"/>
    </source>
</evidence>
<reference evidence="5 6" key="1">
    <citation type="submission" date="2016-10" db="EMBL/GenBank/DDBJ databases">
        <authorList>
            <person name="de Groot N.N."/>
        </authorList>
    </citation>
    <scope>NUCLEOTIDE SEQUENCE [LARGE SCALE GENOMIC DNA]</scope>
    <source>
        <strain evidence="5 6">DSM 29340</strain>
    </source>
</reference>
<keyword evidence="2" id="KW-0547">Nucleotide-binding</keyword>
<evidence type="ECO:0000259" key="4">
    <source>
        <dbReference type="PROSITE" id="PS50893"/>
    </source>
</evidence>
<dbReference type="GO" id="GO:0005524">
    <property type="term" value="F:ATP binding"/>
    <property type="evidence" value="ECO:0007669"/>
    <property type="project" value="UniProtKB-KW"/>
</dbReference>
<dbReference type="InterPro" id="IPR027417">
    <property type="entry name" value="P-loop_NTPase"/>
</dbReference>
<evidence type="ECO:0000313" key="6">
    <source>
        <dbReference type="Proteomes" id="UP000199379"/>
    </source>
</evidence>
<keyword evidence="3 5" id="KW-0067">ATP-binding</keyword>
<dbReference type="CDD" id="cd03230">
    <property type="entry name" value="ABC_DR_subfamily_A"/>
    <property type="match status" value="1"/>
</dbReference>
<dbReference type="EMBL" id="FNYD01000008">
    <property type="protein sequence ID" value="SEJ86633.1"/>
    <property type="molecule type" value="Genomic_DNA"/>
</dbReference>
<dbReference type="InterPro" id="IPR050763">
    <property type="entry name" value="ABC_transporter_ATP-binding"/>
</dbReference>
<accession>A0A1H7C9U5</accession>
<dbReference type="InterPro" id="IPR017871">
    <property type="entry name" value="ABC_transporter-like_CS"/>
</dbReference>
<dbReference type="Pfam" id="PF00005">
    <property type="entry name" value="ABC_tran"/>
    <property type="match status" value="1"/>
</dbReference>
<dbReference type="PROSITE" id="PS00211">
    <property type="entry name" value="ABC_TRANSPORTER_1"/>
    <property type="match status" value="1"/>
</dbReference>
<feature type="domain" description="ABC transporter" evidence="4">
    <location>
        <begin position="5"/>
        <end position="234"/>
    </location>
</feature>
<dbReference type="InterPro" id="IPR003439">
    <property type="entry name" value="ABC_transporter-like_ATP-bd"/>
</dbReference>
<sequence length="309" mass="33789">MSTILSIENLRKFYDGGFEALKGVSLDIAEGEILALLGPNGAGKTTLISTVCGITTPSSGRVTVGGHDIQSDFRAARQMIGLVPQEIALEPFEKVMNTVRFSRGLFGHRRDDARMEEILRKLSLWEKRNAAIRELSGGMKRRVLIAKALAHEPRVLFLDEPTAGVDVELRKDMWDIVAELKRAGVTIILTTHYIEEAEAIADRVGVINNGELLLVQDKASLMAQMGQKQIEVMLVERIDAIPDALSSYELALNGAGDSLIYTYDVHGERTGITALLNDVAQAGLTLRDVSTRQSSLEEIFVSLVSEDAA</sequence>
<dbReference type="SMART" id="SM00382">
    <property type="entry name" value="AAA"/>
    <property type="match status" value="1"/>
</dbReference>
<dbReference type="InterPro" id="IPR003593">
    <property type="entry name" value="AAA+_ATPase"/>
</dbReference>
<dbReference type="Gene3D" id="3.40.50.300">
    <property type="entry name" value="P-loop containing nucleotide triphosphate hydrolases"/>
    <property type="match status" value="1"/>
</dbReference>
<evidence type="ECO:0000256" key="3">
    <source>
        <dbReference type="ARBA" id="ARBA00022840"/>
    </source>
</evidence>
<gene>
    <name evidence="5" type="ORF">SAMN05444007_10821</name>
</gene>
<keyword evidence="6" id="KW-1185">Reference proteome</keyword>
<dbReference type="Proteomes" id="UP000199379">
    <property type="component" value="Unassembled WGS sequence"/>
</dbReference>
<dbReference type="OrthoDB" id="9778547at2"/>
<keyword evidence="1" id="KW-0813">Transport</keyword>
<proteinExistence type="predicted"/>
<dbReference type="PANTHER" id="PTHR42711">
    <property type="entry name" value="ABC TRANSPORTER ATP-BINDING PROTEIN"/>
    <property type="match status" value="1"/>
</dbReference>
<evidence type="ECO:0000313" key="5">
    <source>
        <dbReference type="EMBL" id="SEJ86633.1"/>
    </source>
</evidence>
<dbReference type="AlphaFoldDB" id="A0A1H7C9U5"/>
<dbReference type="STRING" id="1227549.SAMN05444007_10821"/>